<name>A0A8H4XCD7_9HYPO</name>
<sequence>MSLTESLPPPSGEAVLGIGFTLIAIAAGILGARMYLLSKVQGLRFDTGDYLRILAWCSGVAYLSFNVLYFVNGVLGPDISIALDHDGLDKRTVAYIYQMTWASMIPFYSTLYLCKGSILATYLKLFPDDMAKRRVMLLVTVGFCAVSYVSTMGVKLLSCLPFETNWSSKGCHVQWQANAFQFAWVLHFFSTLILIVIPFTALHETHTGKKAKIAVFCLFLISLVEVAVSVIRFLNIYSGSGNEFKSFTTIELWSGLDVYLGLIVAFLLSLHPCVEPSSSPADEYAIDDSEKSARSSSSLDLVKFEEVEELTCLGDSGVDTSGRISHFSSTSQDTMYESYWTGDEDEDEEDPKAKVENVKDHAPTKDQAHKYWSNP</sequence>
<evidence type="ECO:0000313" key="10">
    <source>
        <dbReference type="Proteomes" id="UP000635477"/>
    </source>
</evidence>
<feature type="transmembrane region" description="Helical" evidence="7">
    <location>
        <begin position="213"/>
        <end position="232"/>
    </location>
</feature>
<dbReference type="Proteomes" id="UP000635477">
    <property type="component" value="Unassembled WGS sequence"/>
</dbReference>
<protein>
    <recommendedName>
        <fullName evidence="8">Rhodopsin domain-containing protein</fullName>
    </recommendedName>
</protein>
<feature type="transmembrane region" description="Helical" evidence="7">
    <location>
        <begin position="53"/>
        <end position="75"/>
    </location>
</feature>
<evidence type="ECO:0000256" key="6">
    <source>
        <dbReference type="SAM" id="MobiDB-lite"/>
    </source>
</evidence>
<feature type="transmembrane region" description="Helical" evidence="7">
    <location>
        <begin position="14"/>
        <end position="32"/>
    </location>
</feature>
<dbReference type="Pfam" id="PF20684">
    <property type="entry name" value="Fung_rhodopsin"/>
    <property type="match status" value="1"/>
</dbReference>
<feature type="transmembrane region" description="Helical" evidence="7">
    <location>
        <begin position="95"/>
        <end position="114"/>
    </location>
</feature>
<evidence type="ECO:0000256" key="4">
    <source>
        <dbReference type="ARBA" id="ARBA00023136"/>
    </source>
</evidence>
<keyword evidence="3 7" id="KW-1133">Transmembrane helix</keyword>
<evidence type="ECO:0000256" key="5">
    <source>
        <dbReference type="ARBA" id="ARBA00038359"/>
    </source>
</evidence>
<feature type="domain" description="Rhodopsin" evidence="8">
    <location>
        <begin position="33"/>
        <end position="274"/>
    </location>
</feature>
<evidence type="ECO:0000256" key="1">
    <source>
        <dbReference type="ARBA" id="ARBA00004141"/>
    </source>
</evidence>
<comment type="caution">
    <text evidence="9">The sequence shown here is derived from an EMBL/GenBank/DDBJ whole genome shotgun (WGS) entry which is preliminary data.</text>
</comment>
<dbReference type="OrthoDB" id="5273647at2759"/>
<keyword evidence="10" id="KW-1185">Reference proteome</keyword>
<dbReference type="EMBL" id="JABEYC010001062">
    <property type="protein sequence ID" value="KAF4969872.1"/>
    <property type="molecule type" value="Genomic_DNA"/>
</dbReference>
<feature type="transmembrane region" description="Helical" evidence="7">
    <location>
        <begin position="135"/>
        <end position="157"/>
    </location>
</feature>
<dbReference type="InterPro" id="IPR052337">
    <property type="entry name" value="SAT4-like"/>
</dbReference>
<feature type="transmembrane region" description="Helical" evidence="7">
    <location>
        <begin position="182"/>
        <end position="201"/>
    </location>
</feature>
<comment type="subcellular location">
    <subcellularLocation>
        <location evidence="1">Membrane</location>
        <topology evidence="1">Multi-pass membrane protein</topology>
    </subcellularLocation>
</comment>
<dbReference type="AlphaFoldDB" id="A0A8H4XCD7"/>
<dbReference type="GO" id="GO:0016020">
    <property type="term" value="C:membrane"/>
    <property type="evidence" value="ECO:0007669"/>
    <property type="project" value="UniProtKB-SubCell"/>
</dbReference>
<evidence type="ECO:0000313" key="9">
    <source>
        <dbReference type="EMBL" id="KAF4969872.1"/>
    </source>
</evidence>
<comment type="similarity">
    <text evidence="5">Belongs to the SAT4 family.</text>
</comment>
<evidence type="ECO:0000256" key="3">
    <source>
        <dbReference type="ARBA" id="ARBA00022989"/>
    </source>
</evidence>
<reference evidence="9" key="2">
    <citation type="submission" date="2020-05" db="EMBL/GenBank/DDBJ databases">
        <authorList>
            <person name="Kim H.-S."/>
            <person name="Proctor R.H."/>
            <person name="Brown D.W."/>
        </authorList>
    </citation>
    <scope>NUCLEOTIDE SEQUENCE</scope>
    <source>
        <strain evidence="9">NRRL 22465</strain>
    </source>
</reference>
<feature type="transmembrane region" description="Helical" evidence="7">
    <location>
        <begin position="252"/>
        <end position="270"/>
    </location>
</feature>
<keyword evidence="2 7" id="KW-0812">Transmembrane</keyword>
<feature type="compositionally biased region" description="Basic and acidic residues" evidence="6">
    <location>
        <begin position="351"/>
        <end position="369"/>
    </location>
</feature>
<feature type="region of interest" description="Disordered" evidence="6">
    <location>
        <begin position="324"/>
        <end position="375"/>
    </location>
</feature>
<dbReference type="PANTHER" id="PTHR33048">
    <property type="entry name" value="PTH11-LIKE INTEGRAL MEMBRANE PROTEIN (AFU_ORTHOLOGUE AFUA_5G11245)"/>
    <property type="match status" value="1"/>
</dbReference>
<dbReference type="PANTHER" id="PTHR33048:SF92">
    <property type="entry name" value="INTEGRAL MEMBRANE PROTEIN"/>
    <property type="match status" value="1"/>
</dbReference>
<dbReference type="InterPro" id="IPR049326">
    <property type="entry name" value="Rhodopsin_dom_fungi"/>
</dbReference>
<reference evidence="9" key="1">
    <citation type="journal article" date="2020" name="BMC Genomics">
        <title>Correction to: Identification and distribution of gene clusters required for synthesis of sphingolipid metabolism inhibitors in diverse species of the filamentous fungus Fusarium.</title>
        <authorList>
            <person name="Kim H.S."/>
            <person name="Lohmar J.M."/>
            <person name="Busman M."/>
            <person name="Brown D.W."/>
            <person name="Naumann T.A."/>
            <person name="Divon H.H."/>
            <person name="Lysoe E."/>
            <person name="Uhlig S."/>
            <person name="Proctor R.H."/>
        </authorList>
    </citation>
    <scope>NUCLEOTIDE SEQUENCE</scope>
    <source>
        <strain evidence="9">NRRL 22465</strain>
    </source>
</reference>
<evidence type="ECO:0000259" key="8">
    <source>
        <dbReference type="Pfam" id="PF20684"/>
    </source>
</evidence>
<evidence type="ECO:0000256" key="7">
    <source>
        <dbReference type="SAM" id="Phobius"/>
    </source>
</evidence>
<accession>A0A8H4XCD7</accession>
<evidence type="ECO:0000256" key="2">
    <source>
        <dbReference type="ARBA" id="ARBA00022692"/>
    </source>
</evidence>
<proteinExistence type="inferred from homology"/>
<gene>
    <name evidence="9" type="ORF">FZEAL_10154</name>
</gene>
<organism evidence="9 10">
    <name type="scientific">Fusarium zealandicum</name>
    <dbReference type="NCBI Taxonomy" id="1053134"/>
    <lineage>
        <taxon>Eukaryota</taxon>
        <taxon>Fungi</taxon>
        <taxon>Dikarya</taxon>
        <taxon>Ascomycota</taxon>
        <taxon>Pezizomycotina</taxon>
        <taxon>Sordariomycetes</taxon>
        <taxon>Hypocreomycetidae</taxon>
        <taxon>Hypocreales</taxon>
        <taxon>Nectriaceae</taxon>
        <taxon>Fusarium</taxon>
        <taxon>Fusarium staphyleae species complex</taxon>
    </lineage>
</organism>
<feature type="compositionally biased region" description="Polar residues" evidence="6">
    <location>
        <begin position="324"/>
        <end position="335"/>
    </location>
</feature>
<keyword evidence="4 7" id="KW-0472">Membrane</keyword>